<name>A0A438N6A5_EXOME</name>
<dbReference type="Proteomes" id="UP000288859">
    <property type="component" value="Unassembled WGS sequence"/>
</dbReference>
<sequence>MAILELGHIRLATGLESSDATVLQKLLTVKQGIEAYSGLPTYFYQQVDDSSMLFVFGAWSSKDSHQHGYNGSPQQTQTLASVKDQMTIDWMQYMDIDHESLPVHAPVLGLIKETLPKHVNKTAFDQNFAEVTQNLGGARYGAVSAWNLRKDKHEPDIRVHFSGWESIDEAMTAMIDIIEHAEGFQVKPTSLNILFATPINLD</sequence>
<dbReference type="PANTHER" id="PTHR42052:SF1">
    <property type="entry name" value="ABM DOMAIN-CONTAINING PROTEIN"/>
    <property type="match status" value="1"/>
</dbReference>
<protein>
    <recommendedName>
        <fullName evidence="3">ABM domain-containing protein</fullName>
    </recommendedName>
</protein>
<accession>A0A438N6A5</accession>
<dbReference type="OrthoDB" id="3542212at2759"/>
<proteinExistence type="predicted"/>
<comment type="caution">
    <text evidence="1">The sequence shown here is derived from an EMBL/GenBank/DDBJ whole genome shotgun (WGS) entry which is preliminary data.</text>
</comment>
<reference evidence="1 2" key="1">
    <citation type="submission" date="2017-03" db="EMBL/GenBank/DDBJ databases">
        <title>Genomes of endolithic fungi from Antarctica.</title>
        <authorList>
            <person name="Coleine C."/>
            <person name="Masonjones S."/>
            <person name="Stajich J.E."/>
        </authorList>
    </citation>
    <scope>NUCLEOTIDE SEQUENCE [LARGE SCALE GENOMIC DNA]</scope>
    <source>
        <strain evidence="1 2">CCFEE 6314</strain>
    </source>
</reference>
<gene>
    <name evidence="1" type="ORF">B0A52_04851</name>
</gene>
<dbReference type="PANTHER" id="PTHR42052">
    <property type="entry name" value="ABM DOMAIN-CONTAINING PROTEIN"/>
    <property type="match status" value="1"/>
</dbReference>
<evidence type="ECO:0000313" key="1">
    <source>
        <dbReference type="EMBL" id="RVX71277.1"/>
    </source>
</evidence>
<dbReference type="EMBL" id="NAJM01000018">
    <property type="protein sequence ID" value="RVX71277.1"/>
    <property type="molecule type" value="Genomic_DNA"/>
</dbReference>
<evidence type="ECO:0000313" key="2">
    <source>
        <dbReference type="Proteomes" id="UP000288859"/>
    </source>
</evidence>
<organism evidence="1 2">
    <name type="scientific">Exophiala mesophila</name>
    <name type="common">Black yeast-like fungus</name>
    <dbReference type="NCBI Taxonomy" id="212818"/>
    <lineage>
        <taxon>Eukaryota</taxon>
        <taxon>Fungi</taxon>
        <taxon>Dikarya</taxon>
        <taxon>Ascomycota</taxon>
        <taxon>Pezizomycotina</taxon>
        <taxon>Eurotiomycetes</taxon>
        <taxon>Chaetothyriomycetidae</taxon>
        <taxon>Chaetothyriales</taxon>
        <taxon>Herpotrichiellaceae</taxon>
        <taxon>Exophiala</taxon>
    </lineage>
</organism>
<evidence type="ECO:0008006" key="3">
    <source>
        <dbReference type="Google" id="ProtNLM"/>
    </source>
</evidence>
<dbReference type="AlphaFoldDB" id="A0A438N6A5"/>